<proteinExistence type="inferred from homology"/>
<dbReference type="SUPFAM" id="SSF51735">
    <property type="entry name" value="NAD(P)-binding Rossmann-fold domains"/>
    <property type="match status" value="1"/>
</dbReference>
<dbReference type="PANTHER" id="PTHR24320:SF148">
    <property type="entry name" value="NAD(P)-BINDING ROSSMANN-FOLD SUPERFAMILY PROTEIN"/>
    <property type="match status" value="1"/>
</dbReference>
<dbReference type="InterPro" id="IPR002347">
    <property type="entry name" value="SDR_fam"/>
</dbReference>
<evidence type="ECO:0000313" key="5">
    <source>
        <dbReference type="Proteomes" id="UP001202831"/>
    </source>
</evidence>
<keyword evidence="5" id="KW-1185">Reference proteome</keyword>
<keyword evidence="2" id="KW-0560">Oxidoreductase</keyword>
<evidence type="ECO:0000256" key="1">
    <source>
        <dbReference type="ARBA" id="ARBA00006484"/>
    </source>
</evidence>
<accession>A0ABT0NAK2</accession>
<evidence type="ECO:0000313" key="4">
    <source>
        <dbReference type="EMBL" id="MCL2915449.1"/>
    </source>
</evidence>
<name>A0ABT0NAK2_9GAMM</name>
<protein>
    <submittedName>
        <fullName evidence="4">SDR family NAD(P)-dependent oxidoreductase</fullName>
    </submittedName>
</protein>
<dbReference type="PANTHER" id="PTHR24320">
    <property type="entry name" value="RETINOL DEHYDROGENASE"/>
    <property type="match status" value="1"/>
</dbReference>
<reference evidence="4 5" key="1">
    <citation type="submission" date="2022-01" db="EMBL/GenBank/DDBJ databases">
        <title>Whole genome-based taxonomy of the Shewanellaceae.</title>
        <authorList>
            <person name="Martin-Rodriguez A.J."/>
        </authorList>
    </citation>
    <scope>NUCLEOTIDE SEQUENCE [LARGE SCALE GENOMIC DNA]</scope>
    <source>
        <strain evidence="4 5">DSM 21332</strain>
    </source>
</reference>
<dbReference type="Proteomes" id="UP001202831">
    <property type="component" value="Unassembled WGS sequence"/>
</dbReference>
<dbReference type="RefSeq" id="WP_249250028.1">
    <property type="nucleotide sequence ID" value="NZ_JAKIKT010000007.1"/>
</dbReference>
<dbReference type="Gene3D" id="3.40.50.720">
    <property type="entry name" value="NAD(P)-binding Rossmann-like Domain"/>
    <property type="match status" value="1"/>
</dbReference>
<dbReference type="InterPro" id="IPR036291">
    <property type="entry name" value="NAD(P)-bd_dom_sf"/>
</dbReference>
<dbReference type="EMBL" id="JAKIKT010000007">
    <property type="protein sequence ID" value="MCL2915449.1"/>
    <property type="molecule type" value="Genomic_DNA"/>
</dbReference>
<dbReference type="InterPro" id="IPR020904">
    <property type="entry name" value="Sc_DH/Rdtase_CS"/>
</dbReference>
<organism evidence="4 5">
    <name type="scientific">Shewanella corallii</name>
    <dbReference type="NCBI Taxonomy" id="560080"/>
    <lineage>
        <taxon>Bacteria</taxon>
        <taxon>Pseudomonadati</taxon>
        <taxon>Pseudomonadota</taxon>
        <taxon>Gammaproteobacteria</taxon>
        <taxon>Alteromonadales</taxon>
        <taxon>Shewanellaceae</taxon>
        <taxon>Shewanella</taxon>
    </lineage>
</organism>
<evidence type="ECO:0000256" key="2">
    <source>
        <dbReference type="ARBA" id="ARBA00023002"/>
    </source>
</evidence>
<dbReference type="Pfam" id="PF00106">
    <property type="entry name" value="adh_short"/>
    <property type="match status" value="1"/>
</dbReference>
<dbReference type="PROSITE" id="PS00061">
    <property type="entry name" value="ADH_SHORT"/>
    <property type="match status" value="1"/>
</dbReference>
<comment type="caution">
    <text evidence="4">The sequence shown here is derived from an EMBL/GenBank/DDBJ whole genome shotgun (WGS) entry which is preliminary data.</text>
</comment>
<dbReference type="PRINTS" id="PR00080">
    <property type="entry name" value="SDRFAMILY"/>
</dbReference>
<comment type="similarity">
    <text evidence="1 3">Belongs to the short-chain dehydrogenases/reductases (SDR) family.</text>
</comment>
<sequence length="275" mass="28545">MSKVILLTGATDGIGLATARLLAAQGHQLLIHGRNPEKLASVTQALAEAYPDISVTALKADLSSLDEVSKLAEAVKAQVAHLDVIINNAGVFKTASAINHAGLDVRFVVNTLAPWLLTRALLPLMSADGRVVNLSSAAQAPVQLDALQGKVHLADDFAAYAQSKLAITAWSRALARQLGDRGPAIIAVNPGSLLASKMVKDGFGVAGNDISIGANILIKAGLDASFADASGKYFDNDSGKFAPPHPAALDEAQTDKLLTTMDAMLGLESIYSSQS</sequence>
<dbReference type="PRINTS" id="PR00081">
    <property type="entry name" value="GDHRDH"/>
</dbReference>
<gene>
    <name evidence="4" type="ORF">L2725_16980</name>
</gene>
<evidence type="ECO:0000256" key="3">
    <source>
        <dbReference type="RuleBase" id="RU000363"/>
    </source>
</evidence>